<comment type="caution">
    <text evidence="6">The sequence shown here is derived from an EMBL/GenBank/DDBJ whole genome shotgun (WGS) entry which is preliminary data.</text>
</comment>
<dbReference type="Proteomes" id="UP001595593">
    <property type="component" value="Unassembled WGS sequence"/>
</dbReference>
<evidence type="ECO:0000256" key="4">
    <source>
        <dbReference type="SAM" id="MobiDB-lite"/>
    </source>
</evidence>
<evidence type="ECO:0000256" key="2">
    <source>
        <dbReference type="ARBA" id="ARBA00023125"/>
    </source>
</evidence>
<dbReference type="PANTHER" id="PTHR46796:SF14">
    <property type="entry name" value="TRANSCRIPTIONAL REGULATORY PROTEIN"/>
    <property type="match status" value="1"/>
</dbReference>
<feature type="region of interest" description="Disordered" evidence="4">
    <location>
        <begin position="69"/>
        <end position="89"/>
    </location>
</feature>
<sequence length="144" mass="16126">MNLSRFHFCTAFRWATGQIPHEWLTALRISEARWLLAQSEMPVTSIALAVGYQTPWTLRVQLPVREPHSRPAPQASVRGHTVARAAPDVTRQAGRHGRAFVLRKELDLLALATRCGRASMAALKSYRPPAPNIILILIRTLSIE</sequence>
<name>A0ABV7FVN6_9PROT</name>
<dbReference type="Gene3D" id="1.10.10.60">
    <property type="entry name" value="Homeodomain-like"/>
    <property type="match status" value="1"/>
</dbReference>
<evidence type="ECO:0000256" key="1">
    <source>
        <dbReference type="ARBA" id="ARBA00023015"/>
    </source>
</evidence>
<protein>
    <submittedName>
        <fullName evidence="6">Helix-turn-helix domain-containing protein</fullName>
    </submittedName>
</protein>
<dbReference type="Pfam" id="PF12833">
    <property type="entry name" value="HTH_18"/>
    <property type="match status" value="1"/>
</dbReference>
<evidence type="ECO:0000259" key="5">
    <source>
        <dbReference type="PROSITE" id="PS01124"/>
    </source>
</evidence>
<dbReference type="EMBL" id="JBHRTN010000006">
    <property type="protein sequence ID" value="MFC3124443.1"/>
    <property type="molecule type" value="Genomic_DNA"/>
</dbReference>
<dbReference type="PROSITE" id="PS01124">
    <property type="entry name" value="HTH_ARAC_FAMILY_2"/>
    <property type="match status" value="1"/>
</dbReference>
<dbReference type="SMART" id="SM00342">
    <property type="entry name" value="HTH_ARAC"/>
    <property type="match status" value="1"/>
</dbReference>
<reference evidence="7" key="1">
    <citation type="journal article" date="2019" name="Int. J. Syst. Evol. Microbiol.">
        <title>The Global Catalogue of Microorganisms (GCM) 10K type strain sequencing project: providing services to taxonomists for standard genome sequencing and annotation.</title>
        <authorList>
            <consortium name="The Broad Institute Genomics Platform"/>
            <consortium name="The Broad Institute Genome Sequencing Center for Infectious Disease"/>
            <person name="Wu L."/>
            <person name="Ma J."/>
        </authorList>
    </citation>
    <scope>NUCLEOTIDE SEQUENCE [LARGE SCALE GENOMIC DNA]</scope>
    <source>
        <strain evidence="7">KCTC 52094</strain>
    </source>
</reference>
<dbReference type="InterPro" id="IPR018060">
    <property type="entry name" value="HTH_AraC"/>
</dbReference>
<keyword evidence="1" id="KW-0805">Transcription regulation</keyword>
<gene>
    <name evidence="6" type="ORF">ACFOD4_05160</name>
</gene>
<keyword evidence="7" id="KW-1185">Reference proteome</keyword>
<dbReference type="RefSeq" id="WP_379594882.1">
    <property type="nucleotide sequence ID" value="NZ_JBHRTN010000006.1"/>
</dbReference>
<dbReference type="InterPro" id="IPR050204">
    <property type="entry name" value="AraC_XylS_family_regulators"/>
</dbReference>
<proteinExistence type="predicted"/>
<evidence type="ECO:0000313" key="7">
    <source>
        <dbReference type="Proteomes" id="UP001595593"/>
    </source>
</evidence>
<accession>A0ABV7FVN6</accession>
<feature type="domain" description="HTH araC/xylS-type" evidence="5">
    <location>
        <begin position="1"/>
        <end position="54"/>
    </location>
</feature>
<keyword evidence="2" id="KW-0238">DNA-binding</keyword>
<evidence type="ECO:0000256" key="3">
    <source>
        <dbReference type="ARBA" id="ARBA00023163"/>
    </source>
</evidence>
<organism evidence="6 7">
    <name type="scientific">Teichococcus globiformis</name>
    <dbReference type="NCBI Taxonomy" id="2307229"/>
    <lineage>
        <taxon>Bacteria</taxon>
        <taxon>Pseudomonadati</taxon>
        <taxon>Pseudomonadota</taxon>
        <taxon>Alphaproteobacteria</taxon>
        <taxon>Acetobacterales</taxon>
        <taxon>Roseomonadaceae</taxon>
        <taxon>Roseomonas</taxon>
    </lineage>
</organism>
<evidence type="ECO:0000313" key="6">
    <source>
        <dbReference type="EMBL" id="MFC3124443.1"/>
    </source>
</evidence>
<dbReference type="PANTHER" id="PTHR46796">
    <property type="entry name" value="HTH-TYPE TRANSCRIPTIONAL ACTIVATOR RHAS-RELATED"/>
    <property type="match status" value="1"/>
</dbReference>
<keyword evidence="3" id="KW-0804">Transcription</keyword>